<dbReference type="InterPro" id="IPR001279">
    <property type="entry name" value="Metallo-B-lactamas"/>
</dbReference>
<feature type="domain" description="Metallo-beta-lactamase" evidence="2">
    <location>
        <begin position="6"/>
        <end position="220"/>
    </location>
</feature>
<dbReference type="EMBL" id="JANUGW010000024">
    <property type="protein sequence ID" value="MCS0584705.1"/>
    <property type="molecule type" value="Genomic_DNA"/>
</dbReference>
<dbReference type="InterPro" id="IPR050114">
    <property type="entry name" value="UPF0173_UPF0282_UlaG_hydrolase"/>
</dbReference>
<dbReference type="Proteomes" id="UP001204151">
    <property type="component" value="Unassembled WGS sequence"/>
</dbReference>
<accession>A0ABT1ZXP9</accession>
<keyword evidence="4" id="KW-1185">Reference proteome</keyword>
<comment type="caution">
    <text evidence="3">The sequence shown here is derived from an EMBL/GenBank/DDBJ whole genome shotgun (WGS) entry which is preliminary data.</text>
</comment>
<dbReference type="InterPro" id="IPR036866">
    <property type="entry name" value="RibonucZ/Hydroxyglut_hydro"/>
</dbReference>
<dbReference type="SUPFAM" id="SSF56281">
    <property type="entry name" value="Metallo-hydrolase/oxidoreductase"/>
    <property type="match status" value="1"/>
</dbReference>
<dbReference type="RefSeq" id="WP_258819252.1">
    <property type="nucleotide sequence ID" value="NZ_JANUGW010000024.1"/>
</dbReference>
<reference evidence="3 4" key="1">
    <citation type="submission" date="2022-08" db="EMBL/GenBank/DDBJ databases">
        <title>Reclassification of Massilia species as members of the genera Telluria, Duganella, Pseudoduganella, Mokoshia gen. nov. and Zemynaea gen. nov. using orthogonal and non-orthogonal genome-based approaches.</title>
        <authorList>
            <person name="Bowman J.P."/>
        </authorList>
    </citation>
    <scope>NUCLEOTIDE SEQUENCE [LARGE SCALE GENOMIC DNA]</scope>
    <source>
        <strain evidence="3 4">JCM 31316</strain>
    </source>
</reference>
<keyword evidence="1" id="KW-0378">Hydrolase</keyword>
<dbReference type="SMART" id="SM00849">
    <property type="entry name" value="Lactamase_B"/>
    <property type="match status" value="1"/>
</dbReference>
<evidence type="ECO:0000256" key="1">
    <source>
        <dbReference type="ARBA" id="ARBA00022801"/>
    </source>
</evidence>
<sequence>MQLTQIRNATLLVDYAGKRFLVDPLLADRGAYPGFAGTANSHLANPLVDLPVPLATLTDVDAVIVTHLHLDHWDEAARRVLPRGLPLFAQNEADAAAIRADGFTDVRTLATHGHTAFGAIRIARTDGQHGSDAVMAAIGARMGEVSGIVLRHPDEPTVYIAGDTVWNGHVAAALAAYDPDVVVLNCGDAQVPGLGAIIMDLDDVGRVAQAAPRATIVASHLEAVNHCMLSRVTLREWVHAQGLGARVHVPDDGEARVFALPGAGSR</sequence>
<evidence type="ECO:0000259" key="2">
    <source>
        <dbReference type="SMART" id="SM00849"/>
    </source>
</evidence>
<protein>
    <submittedName>
        <fullName evidence="3">MBL fold metallo-hydrolase</fullName>
    </submittedName>
</protein>
<name>A0ABT1ZXP9_9BURK</name>
<dbReference type="Pfam" id="PF12706">
    <property type="entry name" value="Lactamase_B_2"/>
    <property type="match status" value="1"/>
</dbReference>
<dbReference type="Gene3D" id="3.60.15.10">
    <property type="entry name" value="Ribonuclease Z/Hydroxyacylglutathione hydrolase-like"/>
    <property type="match status" value="1"/>
</dbReference>
<dbReference type="PANTHER" id="PTHR43546">
    <property type="entry name" value="UPF0173 METAL-DEPENDENT HYDROLASE MJ1163-RELATED"/>
    <property type="match status" value="1"/>
</dbReference>
<evidence type="ECO:0000313" key="4">
    <source>
        <dbReference type="Proteomes" id="UP001204151"/>
    </source>
</evidence>
<gene>
    <name evidence="3" type="ORF">NX784_24265</name>
</gene>
<proteinExistence type="predicted"/>
<evidence type="ECO:0000313" key="3">
    <source>
        <dbReference type="EMBL" id="MCS0584705.1"/>
    </source>
</evidence>
<organism evidence="3 4">
    <name type="scientific">Massilia pinisoli</name>
    <dbReference type="NCBI Taxonomy" id="1772194"/>
    <lineage>
        <taxon>Bacteria</taxon>
        <taxon>Pseudomonadati</taxon>
        <taxon>Pseudomonadota</taxon>
        <taxon>Betaproteobacteria</taxon>
        <taxon>Burkholderiales</taxon>
        <taxon>Oxalobacteraceae</taxon>
        <taxon>Telluria group</taxon>
        <taxon>Massilia</taxon>
    </lineage>
</organism>
<dbReference type="PANTHER" id="PTHR43546:SF9">
    <property type="entry name" value="L-ASCORBATE-6-PHOSPHATE LACTONASE ULAG-RELATED"/>
    <property type="match status" value="1"/>
</dbReference>